<organism evidence="1 2">
    <name type="scientific">Terriglobus roseus</name>
    <dbReference type="NCBI Taxonomy" id="392734"/>
    <lineage>
        <taxon>Bacteria</taxon>
        <taxon>Pseudomonadati</taxon>
        <taxon>Acidobacteriota</taxon>
        <taxon>Terriglobia</taxon>
        <taxon>Terriglobales</taxon>
        <taxon>Acidobacteriaceae</taxon>
        <taxon>Terriglobus</taxon>
    </lineage>
</organism>
<gene>
    <name evidence="1" type="ORF">SAMN05443244_0799</name>
</gene>
<name>A0A1H4JU46_9BACT</name>
<reference evidence="1 2" key="1">
    <citation type="submission" date="2016-10" db="EMBL/GenBank/DDBJ databases">
        <authorList>
            <person name="de Groot N.N."/>
        </authorList>
    </citation>
    <scope>NUCLEOTIDE SEQUENCE [LARGE SCALE GENOMIC DNA]</scope>
    <source>
        <strain evidence="1 2">AB35.6</strain>
    </source>
</reference>
<protein>
    <submittedName>
        <fullName evidence="1">Uncharacterized protein</fullName>
    </submittedName>
</protein>
<sequence length="42" mass="4686">MRFTGQSADTKSTRVVLTQSFLRPDKVEPRGLIPVDIGQRNA</sequence>
<evidence type="ECO:0000313" key="1">
    <source>
        <dbReference type="EMBL" id="SEB49395.1"/>
    </source>
</evidence>
<dbReference type="Proteomes" id="UP000182409">
    <property type="component" value="Unassembled WGS sequence"/>
</dbReference>
<dbReference type="AlphaFoldDB" id="A0A1H4JU46"/>
<dbReference type="EMBL" id="FNSD01000001">
    <property type="protein sequence ID" value="SEB49395.1"/>
    <property type="molecule type" value="Genomic_DNA"/>
</dbReference>
<accession>A0A1H4JU46</accession>
<proteinExistence type="predicted"/>
<evidence type="ECO:0000313" key="2">
    <source>
        <dbReference type="Proteomes" id="UP000182409"/>
    </source>
</evidence>